<dbReference type="Proteomes" id="UP001060414">
    <property type="component" value="Chromosome"/>
</dbReference>
<accession>A0ABY5ZM47</accession>
<feature type="chain" id="PRO_5046525920" evidence="2">
    <location>
        <begin position="24"/>
        <end position="76"/>
    </location>
</feature>
<evidence type="ECO:0000256" key="2">
    <source>
        <dbReference type="SAM" id="SignalP"/>
    </source>
</evidence>
<feature type="signal peptide" evidence="2">
    <location>
        <begin position="1"/>
        <end position="23"/>
    </location>
</feature>
<dbReference type="RefSeq" id="WP_260748562.1">
    <property type="nucleotide sequence ID" value="NZ_CP092109.1"/>
</dbReference>
<keyword evidence="1" id="KW-0812">Transmembrane</keyword>
<keyword evidence="1" id="KW-0472">Membrane</keyword>
<proteinExistence type="predicted"/>
<protein>
    <submittedName>
        <fullName evidence="3">Uncharacterized protein</fullName>
    </submittedName>
</protein>
<sequence>MNGLRTLTASLAVLLLSAVPAFAAGSRVDHSGLVVWAFLGFCGLIVVAQLVPALLLMLGLAKATIAYRPPTPSTEK</sequence>
<reference evidence="3" key="1">
    <citation type="journal article" date="2022" name="Environ. Microbiol.">
        <title>Geoalkalibacter halelectricus SAP #1 sp. nov. possessing extracellular electron transfer and mineral#reducing capabilities from a haloalkaline environment.</title>
        <authorList>
            <person name="Yadav S."/>
            <person name="Singh R."/>
            <person name="Sundharam S.S."/>
            <person name="Chaudhary S."/>
            <person name="Krishnamurthi S."/>
            <person name="Patil S.A."/>
        </authorList>
    </citation>
    <scope>NUCLEOTIDE SEQUENCE</scope>
    <source>
        <strain evidence="3">SAP-1</strain>
    </source>
</reference>
<evidence type="ECO:0000313" key="3">
    <source>
        <dbReference type="EMBL" id="UWZ80205.1"/>
    </source>
</evidence>
<keyword evidence="2" id="KW-0732">Signal</keyword>
<evidence type="ECO:0000256" key="1">
    <source>
        <dbReference type="SAM" id="Phobius"/>
    </source>
</evidence>
<keyword evidence="1" id="KW-1133">Transmembrane helix</keyword>
<feature type="transmembrane region" description="Helical" evidence="1">
    <location>
        <begin position="33"/>
        <end position="58"/>
    </location>
</feature>
<organism evidence="3 4">
    <name type="scientific">Geoalkalibacter halelectricus</name>
    <dbReference type="NCBI Taxonomy" id="2847045"/>
    <lineage>
        <taxon>Bacteria</taxon>
        <taxon>Pseudomonadati</taxon>
        <taxon>Thermodesulfobacteriota</taxon>
        <taxon>Desulfuromonadia</taxon>
        <taxon>Desulfuromonadales</taxon>
        <taxon>Geoalkalibacteraceae</taxon>
        <taxon>Geoalkalibacter</taxon>
    </lineage>
</organism>
<keyword evidence="4" id="KW-1185">Reference proteome</keyword>
<name>A0ABY5ZM47_9BACT</name>
<dbReference type="EMBL" id="CP092109">
    <property type="protein sequence ID" value="UWZ80205.1"/>
    <property type="molecule type" value="Genomic_DNA"/>
</dbReference>
<gene>
    <name evidence="3" type="ORF">L9S41_02120</name>
</gene>
<evidence type="ECO:0000313" key="4">
    <source>
        <dbReference type="Proteomes" id="UP001060414"/>
    </source>
</evidence>